<evidence type="ECO:0000313" key="3">
    <source>
        <dbReference type="WBParaSite" id="BPAG_0000875801-mRNA-1"/>
    </source>
</evidence>
<keyword evidence="2" id="KW-1185">Reference proteome</keyword>
<dbReference type="Proteomes" id="UP000278627">
    <property type="component" value="Unassembled WGS sequence"/>
</dbReference>
<reference evidence="3" key="1">
    <citation type="submission" date="2017-02" db="UniProtKB">
        <authorList>
            <consortium name="WormBaseParasite"/>
        </authorList>
    </citation>
    <scope>IDENTIFICATION</scope>
</reference>
<dbReference type="WBParaSite" id="BPAG_0000875801-mRNA-1">
    <property type="protein sequence ID" value="BPAG_0000875801-mRNA-1"/>
    <property type="gene ID" value="BPAG_0000875801"/>
</dbReference>
<accession>A0A0N4TKA2</accession>
<dbReference type="AlphaFoldDB" id="A0A0N4TKA2"/>
<evidence type="ECO:0000313" key="2">
    <source>
        <dbReference type="Proteomes" id="UP000278627"/>
    </source>
</evidence>
<dbReference type="EMBL" id="UZAD01013139">
    <property type="protein sequence ID" value="VDN89906.1"/>
    <property type="molecule type" value="Genomic_DNA"/>
</dbReference>
<organism evidence="3">
    <name type="scientific">Brugia pahangi</name>
    <name type="common">Filarial nematode worm</name>
    <dbReference type="NCBI Taxonomy" id="6280"/>
    <lineage>
        <taxon>Eukaryota</taxon>
        <taxon>Metazoa</taxon>
        <taxon>Ecdysozoa</taxon>
        <taxon>Nematoda</taxon>
        <taxon>Chromadorea</taxon>
        <taxon>Rhabditida</taxon>
        <taxon>Spirurina</taxon>
        <taxon>Spiruromorpha</taxon>
        <taxon>Filarioidea</taxon>
        <taxon>Onchocercidae</taxon>
        <taxon>Brugia</taxon>
    </lineage>
</organism>
<reference evidence="1 2" key="2">
    <citation type="submission" date="2018-11" db="EMBL/GenBank/DDBJ databases">
        <authorList>
            <consortium name="Pathogen Informatics"/>
        </authorList>
    </citation>
    <scope>NUCLEOTIDE SEQUENCE [LARGE SCALE GENOMIC DNA]</scope>
</reference>
<sequence>MNPKVSASPPFQRLPVRFRNDVSVLSVVILRHFPLEFTALFSLIAQYRSVRVISSSESRCLQEYNVAYDILEPKKLTVLSHKNEVDFVY</sequence>
<name>A0A0N4TKA2_BRUPA</name>
<evidence type="ECO:0000313" key="1">
    <source>
        <dbReference type="EMBL" id="VDN89906.1"/>
    </source>
</evidence>
<proteinExistence type="predicted"/>
<protein>
    <submittedName>
        <fullName evidence="3">Ovule protein</fullName>
    </submittedName>
</protein>
<gene>
    <name evidence="1" type="ORF">BPAG_LOCUS8720</name>
</gene>